<feature type="compositionally biased region" description="Gly residues" evidence="5">
    <location>
        <begin position="147"/>
        <end position="158"/>
    </location>
</feature>
<dbReference type="GO" id="GO:0006915">
    <property type="term" value="P:apoptotic process"/>
    <property type="evidence" value="ECO:0007669"/>
    <property type="project" value="TreeGrafter"/>
</dbReference>
<evidence type="ECO:0000313" key="7">
    <source>
        <dbReference type="Proteomes" id="UP000694522"/>
    </source>
</evidence>
<keyword evidence="4" id="KW-0175">Coiled coil</keyword>
<feature type="compositionally biased region" description="Low complexity" evidence="5">
    <location>
        <begin position="137"/>
        <end position="146"/>
    </location>
</feature>
<evidence type="ECO:0000256" key="4">
    <source>
        <dbReference type="SAM" id="Coils"/>
    </source>
</evidence>
<dbReference type="GO" id="GO:0045095">
    <property type="term" value="C:keratin filament"/>
    <property type="evidence" value="ECO:0007669"/>
    <property type="project" value="TreeGrafter"/>
</dbReference>
<evidence type="ECO:0008006" key="8">
    <source>
        <dbReference type="Google" id="ProtNLM"/>
    </source>
</evidence>
<comment type="subcellular location">
    <subcellularLocation>
        <location evidence="1">Cytoplasm</location>
        <location evidence="1">Cytoskeleton</location>
    </subcellularLocation>
</comment>
<accession>A0A8B9FSA8</accession>
<dbReference type="PANTHER" id="PTHR31183">
    <property type="entry name" value="TRICHOPLEIN KERATIN FILAMENT-BINDING PROTEIN FAMILY MEMBER"/>
    <property type="match status" value="1"/>
</dbReference>
<feature type="coiled-coil region" evidence="4">
    <location>
        <begin position="24"/>
        <end position="76"/>
    </location>
</feature>
<dbReference type="PANTHER" id="PTHR31183:SF2">
    <property type="entry name" value="TRICHOPLEIN KERATIN FILAMENT-BINDING PROTEIN"/>
    <property type="match status" value="1"/>
</dbReference>
<keyword evidence="3" id="KW-0206">Cytoskeleton</keyword>
<evidence type="ECO:0000313" key="6">
    <source>
        <dbReference type="Ensembl" id="ENSACOP00000012213.1"/>
    </source>
</evidence>
<dbReference type="AlphaFoldDB" id="A0A8B9FSA8"/>
<evidence type="ECO:0000256" key="5">
    <source>
        <dbReference type="SAM" id="MobiDB-lite"/>
    </source>
</evidence>
<dbReference type="Proteomes" id="UP000694522">
    <property type="component" value="Unplaced"/>
</dbReference>
<proteinExistence type="predicted"/>
<organism evidence="6 7">
    <name type="scientific">Amazona collaria</name>
    <name type="common">yellow-billed parrot</name>
    <dbReference type="NCBI Taxonomy" id="241587"/>
    <lineage>
        <taxon>Eukaryota</taxon>
        <taxon>Metazoa</taxon>
        <taxon>Chordata</taxon>
        <taxon>Craniata</taxon>
        <taxon>Vertebrata</taxon>
        <taxon>Euteleostomi</taxon>
        <taxon>Archelosauria</taxon>
        <taxon>Archosauria</taxon>
        <taxon>Dinosauria</taxon>
        <taxon>Saurischia</taxon>
        <taxon>Theropoda</taxon>
        <taxon>Coelurosauria</taxon>
        <taxon>Aves</taxon>
        <taxon>Neognathae</taxon>
        <taxon>Neoaves</taxon>
        <taxon>Telluraves</taxon>
        <taxon>Australaves</taxon>
        <taxon>Psittaciformes</taxon>
        <taxon>Psittacidae</taxon>
        <taxon>Amazona</taxon>
    </lineage>
</organism>
<sequence length="164" mass="18089">MWEKREEEWQREKAARDHLMNEVLAVRQRQIQEKMELNRRAQEESIRYREQLIKELEEAKELTRREKEQEKELKTAWRQELEAQVPCAPETFPDAEGARAMSGLTETTLFSLCPADRTALARAGGAAAPEGGGRGGEISPAALPGAGAAGGQVHGGAGLSPQGR</sequence>
<feature type="region of interest" description="Disordered" evidence="5">
    <location>
        <begin position="123"/>
        <end position="164"/>
    </location>
</feature>
<name>A0A8B9FSA8_9PSIT</name>
<evidence type="ECO:0000256" key="1">
    <source>
        <dbReference type="ARBA" id="ARBA00004245"/>
    </source>
</evidence>
<reference evidence="6" key="2">
    <citation type="submission" date="2025-09" db="UniProtKB">
        <authorList>
            <consortium name="Ensembl"/>
        </authorList>
    </citation>
    <scope>IDENTIFICATION</scope>
</reference>
<evidence type="ECO:0000256" key="2">
    <source>
        <dbReference type="ARBA" id="ARBA00022490"/>
    </source>
</evidence>
<keyword evidence="2" id="KW-0963">Cytoplasm</keyword>
<dbReference type="InterPro" id="IPR043596">
    <property type="entry name" value="CFAP53/TCHP"/>
</dbReference>
<dbReference type="Ensembl" id="ENSACOT00000012649.1">
    <property type="protein sequence ID" value="ENSACOP00000012213.1"/>
    <property type="gene ID" value="ENSACOG00000008503.1"/>
</dbReference>
<evidence type="ECO:0000256" key="3">
    <source>
        <dbReference type="ARBA" id="ARBA00023212"/>
    </source>
</evidence>
<protein>
    <recommendedName>
        <fullName evidence="8">Trichoplein keratin filament-binding protein</fullName>
    </recommendedName>
</protein>
<keyword evidence="7" id="KW-1185">Reference proteome</keyword>
<reference evidence="6" key="1">
    <citation type="submission" date="2025-08" db="UniProtKB">
        <authorList>
            <consortium name="Ensembl"/>
        </authorList>
    </citation>
    <scope>IDENTIFICATION</scope>
</reference>